<dbReference type="AlphaFoldDB" id="A0A9D4R6T6"/>
<proteinExistence type="predicted"/>
<evidence type="ECO:0000256" key="1">
    <source>
        <dbReference type="SAM" id="Phobius"/>
    </source>
</evidence>
<protein>
    <submittedName>
        <fullName evidence="2">Uncharacterized protein</fullName>
    </submittedName>
</protein>
<dbReference type="EMBL" id="JAIWYP010000003">
    <property type="protein sequence ID" value="KAH3857129.1"/>
    <property type="molecule type" value="Genomic_DNA"/>
</dbReference>
<comment type="caution">
    <text evidence="2">The sequence shown here is derived from an EMBL/GenBank/DDBJ whole genome shotgun (WGS) entry which is preliminary data.</text>
</comment>
<name>A0A9D4R6T6_DREPO</name>
<keyword evidence="1" id="KW-1133">Transmembrane helix</keyword>
<reference evidence="2" key="2">
    <citation type="submission" date="2020-11" db="EMBL/GenBank/DDBJ databases">
        <authorList>
            <person name="McCartney M.A."/>
            <person name="Auch B."/>
            <person name="Kono T."/>
            <person name="Mallez S."/>
            <person name="Becker A."/>
            <person name="Gohl D.M."/>
            <person name="Silverstein K.A.T."/>
            <person name="Koren S."/>
            <person name="Bechman K.B."/>
            <person name="Herman A."/>
            <person name="Abrahante J.E."/>
            <person name="Garbe J."/>
        </authorList>
    </citation>
    <scope>NUCLEOTIDE SEQUENCE</scope>
    <source>
        <strain evidence="2">Duluth1</strain>
        <tissue evidence="2">Whole animal</tissue>
    </source>
</reference>
<accession>A0A9D4R6T6</accession>
<keyword evidence="1" id="KW-0472">Membrane</keyword>
<reference evidence="2" key="1">
    <citation type="journal article" date="2019" name="bioRxiv">
        <title>The Genome of the Zebra Mussel, Dreissena polymorpha: A Resource for Invasive Species Research.</title>
        <authorList>
            <person name="McCartney M.A."/>
            <person name="Auch B."/>
            <person name="Kono T."/>
            <person name="Mallez S."/>
            <person name="Zhang Y."/>
            <person name="Obille A."/>
            <person name="Becker A."/>
            <person name="Abrahante J.E."/>
            <person name="Garbe J."/>
            <person name="Badalamenti J.P."/>
            <person name="Herman A."/>
            <person name="Mangelson H."/>
            <person name="Liachko I."/>
            <person name="Sullivan S."/>
            <person name="Sone E.D."/>
            <person name="Koren S."/>
            <person name="Silverstein K.A.T."/>
            <person name="Beckman K.B."/>
            <person name="Gohl D.M."/>
        </authorList>
    </citation>
    <scope>NUCLEOTIDE SEQUENCE</scope>
    <source>
        <strain evidence="2">Duluth1</strain>
        <tissue evidence="2">Whole animal</tissue>
    </source>
</reference>
<sequence length="60" mass="6956">MVWIGLFLGIVVMKNINEKPWEKTLGWVTLAVFLVFVSIVVFFNGLYNGYPETDWEPCCQ</sequence>
<dbReference type="Proteomes" id="UP000828390">
    <property type="component" value="Unassembled WGS sequence"/>
</dbReference>
<feature type="transmembrane region" description="Helical" evidence="1">
    <location>
        <begin position="24"/>
        <end position="47"/>
    </location>
</feature>
<keyword evidence="3" id="KW-1185">Reference proteome</keyword>
<organism evidence="2 3">
    <name type="scientific">Dreissena polymorpha</name>
    <name type="common">Zebra mussel</name>
    <name type="synonym">Mytilus polymorpha</name>
    <dbReference type="NCBI Taxonomy" id="45954"/>
    <lineage>
        <taxon>Eukaryota</taxon>
        <taxon>Metazoa</taxon>
        <taxon>Spiralia</taxon>
        <taxon>Lophotrochozoa</taxon>
        <taxon>Mollusca</taxon>
        <taxon>Bivalvia</taxon>
        <taxon>Autobranchia</taxon>
        <taxon>Heteroconchia</taxon>
        <taxon>Euheterodonta</taxon>
        <taxon>Imparidentia</taxon>
        <taxon>Neoheterodontei</taxon>
        <taxon>Myida</taxon>
        <taxon>Dreissenoidea</taxon>
        <taxon>Dreissenidae</taxon>
        <taxon>Dreissena</taxon>
    </lineage>
</organism>
<evidence type="ECO:0000313" key="2">
    <source>
        <dbReference type="EMBL" id="KAH3857129.1"/>
    </source>
</evidence>
<evidence type="ECO:0000313" key="3">
    <source>
        <dbReference type="Proteomes" id="UP000828390"/>
    </source>
</evidence>
<gene>
    <name evidence="2" type="ORF">DPMN_099729</name>
</gene>
<keyword evidence="1" id="KW-0812">Transmembrane</keyword>